<evidence type="ECO:0000256" key="2">
    <source>
        <dbReference type="ARBA" id="ARBA00009347"/>
    </source>
</evidence>
<dbReference type="InterPro" id="IPR036250">
    <property type="entry name" value="AcylCo_DH-like_C"/>
</dbReference>
<dbReference type="EMBL" id="FRAP01000015">
    <property type="protein sequence ID" value="SHK96158.1"/>
    <property type="molecule type" value="Genomic_DNA"/>
</dbReference>
<dbReference type="InterPro" id="IPR006091">
    <property type="entry name" value="Acyl-CoA_Oxase/DH_mid-dom"/>
</dbReference>
<dbReference type="PANTHER" id="PTHR43884">
    <property type="entry name" value="ACYL-COA DEHYDROGENASE"/>
    <property type="match status" value="1"/>
</dbReference>
<name>A0A1M6WR20_PSETH</name>
<dbReference type="PANTHER" id="PTHR43884:SF22">
    <property type="entry name" value="BLR3437 PROTEIN"/>
    <property type="match status" value="1"/>
</dbReference>
<evidence type="ECO:0000259" key="9">
    <source>
        <dbReference type="Pfam" id="PF02771"/>
    </source>
</evidence>
<dbReference type="Gene3D" id="2.40.110.10">
    <property type="entry name" value="Butyryl-CoA Dehydrogenase, subunit A, domain 2"/>
    <property type="match status" value="1"/>
</dbReference>
<dbReference type="GO" id="GO:0050660">
    <property type="term" value="F:flavin adenine dinucleotide binding"/>
    <property type="evidence" value="ECO:0007669"/>
    <property type="project" value="InterPro"/>
</dbReference>
<dbReference type="STRING" id="1848.SAMN05443637_11556"/>
<evidence type="ECO:0000259" key="8">
    <source>
        <dbReference type="Pfam" id="PF02770"/>
    </source>
</evidence>
<keyword evidence="3 6" id="KW-0285">Flavoprotein</keyword>
<feature type="domain" description="Acyl-CoA dehydrogenase/oxidase N-terminal" evidence="9">
    <location>
        <begin position="12"/>
        <end position="113"/>
    </location>
</feature>
<evidence type="ECO:0000256" key="3">
    <source>
        <dbReference type="ARBA" id="ARBA00022630"/>
    </source>
</evidence>
<dbReference type="InterPro" id="IPR037069">
    <property type="entry name" value="AcylCoA_DH/ox_N_sf"/>
</dbReference>
<dbReference type="SUPFAM" id="SSF47203">
    <property type="entry name" value="Acyl-CoA dehydrogenase C-terminal domain-like"/>
    <property type="match status" value="1"/>
</dbReference>
<comment type="cofactor">
    <cofactor evidence="1 6">
        <name>FAD</name>
        <dbReference type="ChEBI" id="CHEBI:57692"/>
    </cofactor>
</comment>
<evidence type="ECO:0000256" key="4">
    <source>
        <dbReference type="ARBA" id="ARBA00022827"/>
    </source>
</evidence>
<dbReference type="AlphaFoldDB" id="A0A1M6WR20"/>
<keyword evidence="4 6" id="KW-0274">FAD</keyword>
<evidence type="ECO:0000256" key="5">
    <source>
        <dbReference type="ARBA" id="ARBA00023002"/>
    </source>
</evidence>
<comment type="similarity">
    <text evidence="2 6">Belongs to the acyl-CoA dehydrogenase family.</text>
</comment>
<dbReference type="OrthoDB" id="8876745at2"/>
<dbReference type="Gene3D" id="1.20.140.10">
    <property type="entry name" value="Butyryl-CoA Dehydrogenase, subunit A, domain 3"/>
    <property type="match status" value="1"/>
</dbReference>
<reference evidence="10 11" key="1">
    <citation type="submission" date="2016-11" db="EMBL/GenBank/DDBJ databases">
        <authorList>
            <person name="Jaros S."/>
            <person name="Januszkiewicz K."/>
            <person name="Wedrychowicz H."/>
        </authorList>
    </citation>
    <scope>NUCLEOTIDE SEQUENCE [LARGE SCALE GENOMIC DNA]</scope>
    <source>
        <strain evidence="10 11">DSM 43832</strain>
    </source>
</reference>
<gene>
    <name evidence="10" type="ORF">SAMN05443637_11556</name>
</gene>
<accession>A0A1M6WR20</accession>
<proteinExistence type="inferred from homology"/>
<evidence type="ECO:0000313" key="10">
    <source>
        <dbReference type="EMBL" id="SHK96158.1"/>
    </source>
</evidence>
<dbReference type="CDD" id="cd00567">
    <property type="entry name" value="ACAD"/>
    <property type="match status" value="1"/>
</dbReference>
<evidence type="ECO:0000256" key="6">
    <source>
        <dbReference type="RuleBase" id="RU362125"/>
    </source>
</evidence>
<dbReference type="Gene3D" id="1.10.540.10">
    <property type="entry name" value="Acyl-CoA dehydrogenase/oxidase, N-terminal domain"/>
    <property type="match status" value="1"/>
</dbReference>
<dbReference type="Pfam" id="PF00441">
    <property type="entry name" value="Acyl-CoA_dh_1"/>
    <property type="match status" value="1"/>
</dbReference>
<protein>
    <submittedName>
        <fullName evidence="10">Acyl-CoA dehydrogenase</fullName>
    </submittedName>
</protein>
<dbReference type="FunFam" id="1.20.140.10:FF:000001">
    <property type="entry name" value="Acyl-CoA dehydrogenase"/>
    <property type="match status" value="1"/>
</dbReference>
<dbReference type="Pfam" id="PF02770">
    <property type="entry name" value="Acyl-CoA_dh_M"/>
    <property type="match status" value="1"/>
</dbReference>
<dbReference type="Pfam" id="PF02771">
    <property type="entry name" value="Acyl-CoA_dh_N"/>
    <property type="match status" value="1"/>
</dbReference>
<evidence type="ECO:0000313" key="11">
    <source>
        <dbReference type="Proteomes" id="UP000184363"/>
    </source>
</evidence>
<dbReference type="InterPro" id="IPR013786">
    <property type="entry name" value="AcylCoA_DH/ox_N"/>
</dbReference>
<dbReference type="Proteomes" id="UP000184363">
    <property type="component" value="Unassembled WGS sequence"/>
</dbReference>
<keyword evidence="11" id="KW-1185">Reference proteome</keyword>
<dbReference type="InterPro" id="IPR009075">
    <property type="entry name" value="AcylCo_DH/oxidase_C"/>
</dbReference>
<dbReference type="InterPro" id="IPR046373">
    <property type="entry name" value="Acyl-CoA_Oxase/DH_mid-dom_sf"/>
</dbReference>
<organism evidence="10 11">
    <name type="scientific">Pseudonocardia thermophila</name>
    <dbReference type="NCBI Taxonomy" id="1848"/>
    <lineage>
        <taxon>Bacteria</taxon>
        <taxon>Bacillati</taxon>
        <taxon>Actinomycetota</taxon>
        <taxon>Actinomycetes</taxon>
        <taxon>Pseudonocardiales</taxon>
        <taxon>Pseudonocardiaceae</taxon>
        <taxon>Pseudonocardia</taxon>
    </lineage>
</organism>
<dbReference type="RefSeq" id="WP_073458526.1">
    <property type="nucleotide sequence ID" value="NZ_FRAP01000015.1"/>
</dbReference>
<dbReference type="InterPro" id="IPR009100">
    <property type="entry name" value="AcylCoA_DH/oxidase_NM_dom_sf"/>
</dbReference>
<evidence type="ECO:0000259" key="7">
    <source>
        <dbReference type="Pfam" id="PF00441"/>
    </source>
</evidence>
<dbReference type="SUPFAM" id="SSF56645">
    <property type="entry name" value="Acyl-CoA dehydrogenase NM domain-like"/>
    <property type="match status" value="1"/>
</dbReference>
<dbReference type="GO" id="GO:0003995">
    <property type="term" value="F:acyl-CoA dehydrogenase activity"/>
    <property type="evidence" value="ECO:0007669"/>
    <property type="project" value="TreeGrafter"/>
</dbReference>
<sequence length="385" mass="41294">MTASTSSAVDYDAVFAYARDVLAPLAEKGLHGRVDPVLTRALGEGGILPALYPEGDRAQASARTICEIRERVAYHCVAAEVAVAMQGIGGYPILQSGQDHQRAEWLPRVRTGEAVAAFALTEPECGSDAAAVQLRAERTGRGWKLYGRKKWISNAPGAHFYTTFARTGDEPGSRGVTAFLVPADRPGLTATPLELINPHPIGTLDFDGVEVTEDDVLGEVNRGFRVAMQTFDLFRPSVGAAAIGMAQRALDMTVERVTTRRMFGVLLGEKQGAAHQLADAATALDAARLLVRRAADAYDSADPRVTAHSAMAKLYATETAQKVIDTAVQLHGAAALAATHPVGQLYTEIRATRIYEGASEVQRDLIARDLFRDTALGRRSSRAAR</sequence>
<feature type="domain" description="Acyl-CoA dehydrogenase/oxidase C-terminal" evidence="7">
    <location>
        <begin position="221"/>
        <end position="370"/>
    </location>
</feature>
<keyword evidence="5 6" id="KW-0560">Oxidoreductase</keyword>
<feature type="domain" description="Acyl-CoA oxidase/dehydrogenase middle" evidence="8">
    <location>
        <begin position="117"/>
        <end position="209"/>
    </location>
</feature>
<evidence type="ECO:0000256" key="1">
    <source>
        <dbReference type="ARBA" id="ARBA00001974"/>
    </source>
</evidence>